<keyword evidence="4" id="KW-1185">Reference proteome</keyword>
<keyword evidence="1" id="KW-0238">DNA-binding</keyword>
<dbReference type="EMBL" id="RDBE01000009">
    <property type="protein sequence ID" value="RLV48559.1"/>
    <property type="molecule type" value="Genomic_DNA"/>
</dbReference>
<dbReference type="Gene3D" id="1.10.1660.10">
    <property type="match status" value="1"/>
</dbReference>
<protein>
    <submittedName>
        <fullName evidence="3">MerR family transcriptional regulator</fullName>
    </submittedName>
</protein>
<feature type="domain" description="HTH merR-type" evidence="2">
    <location>
        <begin position="10"/>
        <end position="78"/>
    </location>
</feature>
<dbReference type="Pfam" id="PF13411">
    <property type="entry name" value="MerR_1"/>
    <property type="match status" value="1"/>
</dbReference>
<name>A0A3L8P1S4_9ACTN</name>
<evidence type="ECO:0000313" key="4">
    <source>
        <dbReference type="Proteomes" id="UP000281708"/>
    </source>
</evidence>
<dbReference type="SUPFAM" id="SSF46955">
    <property type="entry name" value="Putative DNA-binding domain"/>
    <property type="match status" value="1"/>
</dbReference>
<gene>
    <name evidence="3" type="ORF">D9V37_14420</name>
</gene>
<dbReference type="PROSITE" id="PS50937">
    <property type="entry name" value="HTH_MERR_2"/>
    <property type="match status" value="1"/>
</dbReference>
<dbReference type="GO" id="GO:0003700">
    <property type="term" value="F:DNA-binding transcription factor activity"/>
    <property type="evidence" value="ECO:0007669"/>
    <property type="project" value="InterPro"/>
</dbReference>
<dbReference type="InterPro" id="IPR000551">
    <property type="entry name" value="MerR-type_HTH_dom"/>
</dbReference>
<evidence type="ECO:0000256" key="1">
    <source>
        <dbReference type="ARBA" id="ARBA00023125"/>
    </source>
</evidence>
<dbReference type="InterPro" id="IPR047057">
    <property type="entry name" value="MerR_fam"/>
</dbReference>
<proteinExistence type="predicted"/>
<dbReference type="PANTHER" id="PTHR30204:SF93">
    <property type="entry name" value="HTH MERR-TYPE DOMAIN-CONTAINING PROTEIN"/>
    <property type="match status" value="1"/>
</dbReference>
<dbReference type="SMART" id="SM00422">
    <property type="entry name" value="HTH_MERR"/>
    <property type="match status" value="1"/>
</dbReference>
<dbReference type="InterPro" id="IPR009061">
    <property type="entry name" value="DNA-bd_dom_put_sf"/>
</dbReference>
<evidence type="ECO:0000259" key="2">
    <source>
        <dbReference type="PROSITE" id="PS50937"/>
    </source>
</evidence>
<comment type="caution">
    <text evidence="3">The sequence shown here is derived from an EMBL/GenBank/DDBJ whole genome shotgun (WGS) entry which is preliminary data.</text>
</comment>
<dbReference type="OrthoDB" id="6716891at2"/>
<dbReference type="GO" id="GO:0003677">
    <property type="term" value="F:DNA binding"/>
    <property type="evidence" value="ECO:0007669"/>
    <property type="project" value="UniProtKB-KW"/>
</dbReference>
<dbReference type="PANTHER" id="PTHR30204">
    <property type="entry name" value="REDOX-CYCLING DRUG-SENSING TRANSCRIPTIONAL ACTIVATOR SOXR"/>
    <property type="match status" value="1"/>
</dbReference>
<accession>A0A3L8P1S4</accession>
<dbReference type="Proteomes" id="UP000281708">
    <property type="component" value="Unassembled WGS sequence"/>
</dbReference>
<dbReference type="RefSeq" id="WP_121806881.1">
    <property type="nucleotide sequence ID" value="NZ_RDBE01000009.1"/>
</dbReference>
<reference evidence="3 4" key="1">
    <citation type="submission" date="2018-10" db="EMBL/GenBank/DDBJ databases">
        <title>Marmoricola sp. 4Q3S-7 whole genome shotgun sequence.</title>
        <authorList>
            <person name="Li F."/>
        </authorList>
    </citation>
    <scope>NUCLEOTIDE SEQUENCE [LARGE SCALE GENOMIC DNA]</scope>
    <source>
        <strain evidence="3 4">4Q3S-7</strain>
    </source>
</reference>
<dbReference type="AlphaFoldDB" id="A0A3L8P1S4"/>
<sequence length="202" mass="22340">MSAAAAEEGLLTVDELAAATGTTVRNTRYYAGLGLLPPPVRRGRVAYYTPEHRARLELVRALQEHGFTLSAISTYLDRLPDDATVEDLALQRVMLTSWQSAPEQARTHSRLRERARELELPAGSLDAADEAITRHMAALADELTEILRTQVLAPHRRGGHADPGFEQKIARLRELTMAAVVDGFQRAANQVIARSLRRSHES</sequence>
<dbReference type="CDD" id="cd00592">
    <property type="entry name" value="HTH_MerR-like"/>
    <property type="match status" value="1"/>
</dbReference>
<organism evidence="3 4">
    <name type="scientific">Nocardioides mangrovicus</name>
    <dbReference type="NCBI Taxonomy" id="2478913"/>
    <lineage>
        <taxon>Bacteria</taxon>
        <taxon>Bacillati</taxon>
        <taxon>Actinomycetota</taxon>
        <taxon>Actinomycetes</taxon>
        <taxon>Propionibacteriales</taxon>
        <taxon>Nocardioidaceae</taxon>
        <taxon>Nocardioides</taxon>
    </lineage>
</organism>
<evidence type="ECO:0000313" key="3">
    <source>
        <dbReference type="EMBL" id="RLV48559.1"/>
    </source>
</evidence>